<proteinExistence type="predicted"/>
<name>H6LDW4_ACEWD</name>
<evidence type="ECO:0000313" key="3">
    <source>
        <dbReference type="Proteomes" id="UP000007177"/>
    </source>
</evidence>
<dbReference type="eggNOG" id="COG1145">
    <property type="taxonomic scope" value="Bacteria"/>
</dbReference>
<dbReference type="SUPFAM" id="SSF51395">
    <property type="entry name" value="FMN-linked oxidoreductases"/>
    <property type="match status" value="1"/>
</dbReference>
<dbReference type="RefSeq" id="WP_014355610.1">
    <property type="nucleotide sequence ID" value="NC_016894.1"/>
</dbReference>
<keyword evidence="3" id="KW-1185">Reference proteome</keyword>
<dbReference type="STRING" id="931626.Awo_c12230"/>
<feature type="domain" description="4Fe-4S ferredoxin-type" evidence="1">
    <location>
        <begin position="438"/>
        <end position="469"/>
    </location>
</feature>
<evidence type="ECO:0000313" key="2">
    <source>
        <dbReference type="EMBL" id="AFA48007.1"/>
    </source>
</evidence>
<dbReference type="PROSITE" id="PS51379">
    <property type="entry name" value="4FE4S_FER_2"/>
    <property type="match status" value="1"/>
</dbReference>
<accession>H6LDW4</accession>
<dbReference type="Proteomes" id="UP000007177">
    <property type="component" value="Chromosome"/>
</dbReference>
<sequence length="564" mass="63016">MSDIMNPMPFGILMNHLLTEYQMHGTIFNVTKIVNCTGNHQLPLMGSNIENAIGPAAGPHTQLAQNIIASYAAGGRFFELKTVQQLYGEALGIPRPCINSRDEAYNVEWSAEFSSEKAMAEYIKAWYALKLISKEFGLGDPEAFVFNMSVGYNLSGIKSPAIDNFIEGLKDARQTTIWQACQKWALENISRFENIDETYVKQITSQVSRSVTLSTMHGCPADEIEAITTHLIEAKQLHTCVKCNPTLLGYEKVRKILDEMGYDYIEVDAAQFDIDLKFDEAVAMLTRLIEKADKAVLTFGVKLSNTLPVKINRNELPGDQMYMSGKSLFPLTIGVAEKIAQAFNGKLPISFSGGVDKNNIKAIFAAGIWPLTICTVLLKGLGLDQMAVISEKLTDLTSVDERITDLKKVQTMFSQVTSDENYQKSPAARKKYDQSPGFTDTHNKGLECRSLCKNCVRTCPNRANEIVQLAQTAVIVHLDGSCNECGNCACGCLEPCQPYQDRLTFFENKLDFQNSQNQGFCKIDKQWLVRWQQEEKQTEFDAIPDPVKVVVDGFIKQHPYYLSC</sequence>
<gene>
    <name evidence="2" type="ordered locus">Awo_c12230</name>
</gene>
<dbReference type="InterPro" id="IPR017896">
    <property type="entry name" value="4Fe4S_Fe-S-bd"/>
</dbReference>
<dbReference type="OrthoDB" id="9803192at2"/>
<protein>
    <recommendedName>
        <fullName evidence="1">4Fe-4S ferredoxin-type domain-containing protein</fullName>
    </recommendedName>
</protein>
<dbReference type="KEGG" id="awo:Awo_c12230"/>
<dbReference type="HOGENOM" id="CLU_031529_0_0_9"/>
<dbReference type="EMBL" id="CP002987">
    <property type="protein sequence ID" value="AFA48007.1"/>
    <property type="molecule type" value="Genomic_DNA"/>
</dbReference>
<evidence type="ECO:0000259" key="1">
    <source>
        <dbReference type="PROSITE" id="PS51379"/>
    </source>
</evidence>
<reference evidence="2 3" key="2">
    <citation type="journal article" date="2012" name="PLoS ONE">
        <title>An ancient pathway combining carbon dioxide fixation with the generation and utilization of a sodium ion gradient for ATP synthesis.</title>
        <authorList>
            <person name="Poehlein A."/>
            <person name="Schmidt S."/>
            <person name="Kaster A.K."/>
            <person name="Goenrich M."/>
            <person name="Vollmers J."/>
            <person name="Thurmer A."/>
            <person name="Bertsch J."/>
            <person name="Schuchmann K."/>
            <person name="Voigt B."/>
            <person name="Hecker M."/>
            <person name="Daniel R."/>
            <person name="Thauer R.K."/>
            <person name="Gottschalk G."/>
            <person name="Muller V."/>
        </authorList>
    </citation>
    <scope>NUCLEOTIDE SEQUENCE [LARGE SCALE GENOMIC DNA]</scope>
    <source>
        <strain evidence="3">ATCC 29683 / DSM 1030 / JCM 2381 / KCTC 1655 / WB1</strain>
    </source>
</reference>
<dbReference type="AlphaFoldDB" id="H6LDW4"/>
<reference evidence="3" key="1">
    <citation type="submission" date="2011-07" db="EMBL/GenBank/DDBJ databases">
        <title>Complete genome sequence of Acetobacterium woodii.</title>
        <authorList>
            <person name="Poehlein A."/>
            <person name="Schmidt S."/>
            <person name="Kaster A.-K."/>
            <person name="Goenrich M."/>
            <person name="Vollmers J."/>
            <person name="Thuermer A."/>
            <person name="Gottschalk G."/>
            <person name="Thauer R.K."/>
            <person name="Daniel R."/>
            <person name="Mueller V."/>
        </authorList>
    </citation>
    <scope>NUCLEOTIDE SEQUENCE [LARGE SCALE GENOMIC DNA]</scope>
    <source>
        <strain evidence="3">ATCC 29683 / DSM 1030 / JCM 2381 / KCTC 1655 / WB1</strain>
    </source>
</reference>
<organism evidence="2 3">
    <name type="scientific">Acetobacterium woodii (strain ATCC 29683 / DSM 1030 / JCM 2381 / KCTC 1655 / WB1)</name>
    <dbReference type="NCBI Taxonomy" id="931626"/>
    <lineage>
        <taxon>Bacteria</taxon>
        <taxon>Bacillati</taxon>
        <taxon>Bacillota</taxon>
        <taxon>Clostridia</taxon>
        <taxon>Eubacteriales</taxon>
        <taxon>Eubacteriaceae</taxon>
        <taxon>Acetobacterium</taxon>
    </lineage>
</organism>